<dbReference type="PRINTS" id="PR00081">
    <property type="entry name" value="GDHRDH"/>
</dbReference>
<dbReference type="Pfam" id="PF00106">
    <property type="entry name" value="adh_short"/>
    <property type="match status" value="1"/>
</dbReference>
<evidence type="ECO:0000256" key="1">
    <source>
        <dbReference type="ARBA" id="ARBA00006484"/>
    </source>
</evidence>
<gene>
    <name evidence="3" type="ORF">FHR19_001952</name>
</gene>
<evidence type="ECO:0000256" key="2">
    <source>
        <dbReference type="RuleBase" id="RU000363"/>
    </source>
</evidence>
<dbReference type="FunFam" id="3.40.50.720:FF:000084">
    <property type="entry name" value="Short-chain dehydrogenase reductase"/>
    <property type="match status" value="1"/>
</dbReference>
<dbReference type="Gene3D" id="3.40.50.720">
    <property type="entry name" value="NAD(P)-binding Rossmann-like Domain"/>
    <property type="match status" value="1"/>
</dbReference>
<dbReference type="CDD" id="cd05233">
    <property type="entry name" value="SDR_c"/>
    <property type="match status" value="1"/>
</dbReference>
<reference evidence="3 4" key="1">
    <citation type="submission" date="2020-08" db="EMBL/GenBank/DDBJ databases">
        <title>Genomic Encyclopedia of Type Strains, Phase IV (KMG-IV): sequencing the most valuable type-strain genomes for metagenomic binning, comparative biology and taxonomic classification.</title>
        <authorList>
            <person name="Goeker M."/>
        </authorList>
    </citation>
    <scope>NUCLEOTIDE SEQUENCE [LARGE SCALE GENOMIC DNA]</scope>
    <source>
        <strain evidence="3 4">DSM 27244</strain>
    </source>
</reference>
<dbReference type="GO" id="GO:0030497">
    <property type="term" value="P:fatty acid elongation"/>
    <property type="evidence" value="ECO:0007669"/>
    <property type="project" value="TreeGrafter"/>
</dbReference>
<dbReference type="EMBL" id="JACIJJ010000002">
    <property type="protein sequence ID" value="MBB5698607.1"/>
    <property type="molecule type" value="Genomic_DNA"/>
</dbReference>
<dbReference type="PROSITE" id="PS00061">
    <property type="entry name" value="ADH_SHORT"/>
    <property type="match status" value="1"/>
</dbReference>
<dbReference type="SUPFAM" id="SSF51735">
    <property type="entry name" value="NAD(P)-binding Rossmann-fold domains"/>
    <property type="match status" value="1"/>
</dbReference>
<proteinExistence type="inferred from homology"/>
<dbReference type="Proteomes" id="UP000557739">
    <property type="component" value="Unassembled WGS sequence"/>
</dbReference>
<dbReference type="InterPro" id="IPR002347">
    <property type="entry name" value="SDR_fam"/>
</dbReference>
<keyword evidence="4" id="KW-1185">Reference proteome</keyword>
<dbReference type="AlphaFoldDB" id="A0A7W9EHY4"/>
<evidence type="ECO:0000313" key="3">
    <source>
        <dbReference type="EMBL" id="MBB5698607.1"/>
    </source>
</evidence>
<dbReference type="PANTHER" id="PTHR42760">
    <property type="entry name" value="SHORT-CHAIN DEHYDROGENASES/REDUCTASES FAMILY MEMBER"/>
    <property type="match status" value="1"/>
</dbReference>
<evidence type="ECO:0000313" key="4">
    <source>
        <dbReference type="Proteomes" id="UP000557739"/>
    </source>
</evidence>
<dbReference type="RefSeq" id="WP_184027475.1">
    <property type="nucleotide sequence ID" value="NZ_JACIJJ010000002.1"/>
</dbReference>
<organism evidence="3 4">
    <name type="scientific">Sphingomonas yantingensis</name>
    <dbReference type="NCBI Taxonomy" id="1241761"/>
    <lineage>
        <taxon>Bacteria</taxon>
        <taxon>Pseudomonadati</taxon>
        <taxon>Pseudomonadota</taxon>
        <taxon>Alphaproteobacteria</taxon>
        <taxon>Sphingomonadales</taxon>
        <taxon>Sphingomonadaceae</taxon>
        <taxon>Sphingomonas</taxon>
    </lineage>
</organism>
<dbReference type="InterPro" id="IPR036291">
    <property type="entry name" value="NAD(P)-bd_dom_sf"/>
</dbReference>
<sequence>MTDTTRPLADLRGRTLLITGASSGLGAHFARAAVAAGAAVALAARRADRLADLVADLTRDGGRAAAITMDVADEASVAAGYDAAEAALGPVDSVLANAGLNVPGSAIDLTAADFDQIMSVNLRGVFLTAREGARRMIASGSKEKGNGRIVLVGSVGSHRVLPGLTAYSTSKAGVLMMGKSLAREWATRGINVNTILPGWIKTELNTEWLESASGEKLIGSFPRRRVMVPADLDGITLYLLSDASRAITGGGFELDDGQSL</sequence>
<accession>A0A7W9EHY4</accession>
<dbReference type="GO" id="GO:0016616">
    <property type="term" value="F:oxidoreductase activity, acting on the CH-OH group of donors, NAD or NADP as acceptor"/>
    <property type="evidence" value="ECO:0007669"/>
    <property type="project" value="TreeGrafter"/>
</dbReference>
<comment type="caution">
    <text evidence="3">The sequence shown here is derived from an EMBL/GenBank/DDBJ whole genome shotgun (WGS) entry which is preliminary data.</text>
</comment>
<dbReference type="PRINTS" id="PR00080">
    <property type="entry name" value="SDRFAMILY"/>
</dbReference>
<name>A0A7W9EHY4_9SPHN</name>
<comment type="similarity">
    <text evidence="1 2">Belongs to the short-chain dehydrogenases/reductases (SDR) family.</text>
</comment>
<dbReference type="PANTHER" id="PTHR42760:SF135">
    <property type="entry name" value="BLL7886 PROTEIN"/>
    <property type="match status" value="1"/>
</dbReference>
<protein>
    <submittedName>
        <fullName evidence="3">NAD(P)-dependent dehydrogenase (Short-subunit alcohol dehydrogenase family)</fullName>
    </submittedName>
</protein>
<dbReference type="InterPro" id="IPR020904">
    <property type="entry name" value="Sc_DH/Rdtase_CS"/>
</dbReference>